<protein>
    <recommendedName>
        <fullName evidence="4">Sporulation protein</fullName>
    </recommendedName>
</protein>
<evidence type="ECO:0008006" key="4">
    <source>
        <dbReference type="Google" id="ProtNLM"/>
    </source>
</evidence>
<accession>A0ABR5MN99</accession>
<proteinExistence type="predicted"/>
<keyword evidence="1" id="KW-0732">Signal</keyword>
<feature type="chain" id="PRO_5046265906" description="Sporulation protein" evidence="1">
    <location>
        <begin position="22"/>
        <end position="189"/>
    </location>
</feature>
<evidence type="ECO:0000256" key="1">
    <source>
        <dbReference type="SAM" id="SignalP"/>
    </source>
</evidence>
<sequence length="189" mass="22035">MKKVFASIIAIYMLIVISACNTNDDTDNATQDMQNRNQIQDQLNPNHKIQTPSNQDINHQLGYVRYSKDEIDTQNLDNHEARIDRREMADMITRLILNNNGFNEVATLVTDQEVLIAYDRDNNSDSKLTKEVAQKTAESVMPRFYKVYVSDNKSLMYDIQSLHNSNTNRNYDKLIQKLINDMEKPYEHE</sequence>
<name>A0ABR5MN99_9BACI</name>
<dbReference type="InterPro" id="IPR019076">
    <property type="entry name" value="Spore_lipoprot_YhcN/YlaJ-like"/>
</dbReference>
<organism evidence="2 3">
    <name type="scientific">Oceanobacillus caeni</name>
    <dbReference type="NCBI Taxonomy" id="405946"/>
    <lineage>
        <taxon>Bacteria</taxon>
        <taxon>Bacillati</taxon>
        <taxon>Bacillota</taxon>
        <taxon>Bacilli</taxon>
        <taxon>Bacillales</taxon>
        <taxon>Bacillaceae</taxon>
        <taxon>Oceanobacillus</taxon>
    </lineage>
</organism>
<evidence type="ECO:0000313" key="2">
    <source>
        <dbReference type="EMBL" id="KPH78706.1"/>
    </source>
</evidence>
<feature type="signal peptide" evidence="1">
    <location>
        <begin position="1"/>
        <end position="21"/>
    </location>
</feature>
<dbReference type="RefSeq" id="WP_047184627.1">
    <property type="nucleotide sequence ID" value="NZ_JAHHXM010000037.1"/>
</dbReference>
<dbReference type="EMBL" id="LGTK01000002">
    <property type="protein sequence ID" value="KPH78706.1"/>
    <property type="molecule type" value="Genomic_DNA"/>
</dbReference>
<dbReference type="Pfam" id="PF09580">
    <property type="entry name" value="Spore_YhcN_YlaJ"/>
    <property type="match status" value="1"/>
</dbReference>
<dbReference type="PROSITE" id="PS51257">
    <property type="entry name" value="PROKAR_LIPOPROTEIN"/>
    <property type="match status" value="1"/>
</dbReference>
<gene>
    <name evidence="2" type="ORF">AFL42_00930</name>
</gene>
<reference evidence="2 3" key="1">
    <citation type="submission" date="2015-07" db="EMBL/GenBank/DDBJ databases">
        <title>High-quality draft genome sequence of Oceanobacillus caeni HM6, a bacillus isolated from a human feces.</title>
        <authorList>
            <person name="Kumar J."/>
            <person name="Verma M.K."/>
            <person name="Pandey R."/>
            <person name="Bhambi M."/>
            <person name="Chauhan N."/>
        </authorList>
    </citation>
    <scope>NUCLEOTIDE SEQUENCE [LARGE SCALE GENOMIC DNA]</scope>
    <source>
        <strain evidence="2 3">HM6</strain>
    </source>
</reference>
<evidence type="ECO:0000313" key="3">
    <source>
        <dbReference type="Proteomes" id="UP000037854"/>
    </source>
</evidence>
<keyword evidence="3" id="KW-1185">Reference proteome</keyword>
<comment type="caution">
    <text evidence="2">The sequence shown here is derived from an EMBL/GenBank/DDBJ whole genome shotgun (WGS) entry which is preliminary data.</text>
</comment>
<dbReference type="Proteomes" id="UP000037854">
    <property type="component" value="Unassembled WGS sequence"/>
</dbReference>